<proteinExistence type="predicted"/>
<evidence type="ECO:0000256" key="2">
    <source>
        <dbReference type="SAM" id="Phobius"/>
    </source>
</evidence>
<dbReference type="AlphaFoldDB" id="A0AAN6UQC7"/>
<feature type="transmembrane region" description="Helical" evidence="2">
    <location>
        <begin position="109"/>
        <end position="129"/>
    </location>
</feature>
<comment type="caution">
    <text evidence="4">The sequence shown here is derived from an EMBL/GenBank/DDBJ whole genome shotgun (WGS) entry which is preliminary data.</text>
</comment>
<dbReference type="EMBL" id="MU853402">
    <property type="protein sequence ID" value="KAK4137128.1"/>
    <property type="molecule type" value="Genomic_DNA"/>
</dbReference>
<feature type="transmembrane region" description="Helical" evidence="2">
    <location>
        <begin position="64"/>
        <end position="82"/>
    </location>
</feature>
<dbReference type="GO" id="GO:0016747">
    <property type="term" value="F:acyltransferase activity, transferring groups other than amino-acyl groups"/>
    <property type="evidence" value="ECO:0007669"/>
    <property type="project" value="InterPro"/>
</dbReference>
<dbReference type="Pfam" id="PF01757">
    <property type="entry name" value="Acyl_transf_3"/>
    <property type="match status" value="1"/>
</dbReference>
<feature type="region of interest" description="Disordered" evidence="1">
    <location>
        <begin position="451"/>
        <end position="477"/>
    </location>
</feature>
<dbReference type="InterPro" id="IPR002656">
    <property type="entry name" value="Acyl_transf_3_dom"/>
</dbReference>
<evidence type="ECO:0000256" key="1">
    <source>
        <dbReference type="SAM" id="MobiDB-lite"/>
    </source>
</evidence>
<sequence>MSARPNQRNIKWVEGLRGITSVLVICTHIARALDFPLFWPADEQNGSIRFLQLPYLRIPNQGRIGVPIFAFLTGFVCAYKPLKLAYQQGNIPASLKSVARSAFRRPPRLILPALIATFISFVLSSLGAYKAANRCDGYWVRFDAPDPLPFLENIGRFFTTSVTTWTSTENLFDRHQWAMRPLLIGAFQVYIVLAATIGMRFKYRMLVHTLLVVYWLVNVNPLTETFGAMLALGTTIAELSQHRPTQAFLTKHQRLCTFVIAPIILLIGGYIGSYPQEHEDWAPWSKTLHRILVDPAGDGSRGSLVVPRGANAQRRTSAFFIMCTSISLFISPALQKGLSHRFLIWLGHHSFAVYLVHGTILRTVGMWIVYGISGEPWEPAGKNEDGSNQEQIWLKPKSRSHKMAAILVFTALTYTAAWAWMKWVDTACARATQWLEKKVFDDEDEGKAGLAEKGYSHANGNGTAPRALDADRSQPPP</sequence>
<keyword evidence="5" id="KW-1185">Reference proteome</keyword>
<feature type="transmembrane region" description="Helical" evidence="2">
    <location>
        <begin position="252"/>
        <end position="271"/>
    </location>
</feature>
<reference evidence="4" key="1">
    <citation type="journal article" date="2023" name="Mol. Phylogenet. Evol.">
        <title>Genome-scale phylogeny and comparative genomics of the fungal order Sordariales.</title>
        <authorList>
            <person name="Hensen N."/>
            <person name="Bonometti L."/>
            <person name="Westerberg I."/>
            <person name="Brannstrom I.O."/>
            <person name="Guillou S."/>
            <person name="Cros-Aarteil S."/>
            <person name="Calhoun S."/>
            <person name="Haridas S."/>
            <person name="Kuo A."/>
            <person name="Mondo S."/>
            <person name="Pangilinan J."/>
            <person name="Riley R."/>
            <person name="LaButti K."/>
            <person name="Andreopoulos B."/>
            <person name="Lipzen A."/>
            <person name="Chen C."/>
            <person name="Yan M."/>
            <person name="Daum C."/>
            <person name="Ng V."/>
            <person name="Clum A."/>
            <person name="Steindorff A."/>
            <person name="Ohm R.A."/>
            <person name="Martin F."/>
            <person name="Silar P."/>
            <person name="Natvig D.O."/>
            <person name="Lalanne C."/>
            <person name="Gautier V."/>
            <person name="Ament-Velasquez S.L."/>
            <person name="Kruys A."/>
            <person name="Hutchinson M.I."/>
            <person name="Powell A.J."/>
            <person name="Barry K."/>
            <person name="Miller A.N."/>
            <person name="Grigoriev I.V."/>
            <person name="Debuchy R."/>
            <person name="Gladieux P."/>
            <person name="Hiltunen Thoren M."/>
            <person name="Johannesson H."/>
        </authorList>
    </citation>
    <scope>NUCLEOTIDE SEQUENCE</scope>
    <source>
        <strain evidence="4">CBS 123565</strain>
    </source>
</reference>
<feature type="transmembrane region" description="Helical" evidence="2">
    <location>
        <begin position="177"/>
        <end position="199"/>
    </location>
</feature>
<feature type="transmembrane region" description="Helical" evidence="2">
    <location>
        <begin position="354"/>
        <end position="372"/>
    </location>
</feature>
<keyword evidence="2" id="KW-0812">Transmembrane</keyword>
<dbReference type="InterPro" id="IPR050879">
    <property type="entry name" value="Acyltransferase_3"/>
</dbReference>
<dbReference type="PANTHER" id="PTHR23028">
    <property type="entry name" value="ACETYLTRANSFERASE"/>
    <property type="match status" value="1"/>
</dbReference>
<keyword evidence="2" id="KW-1133">Transmembrane helix</keyword>
<feature type="transmembrane region" description="Helical" evidence="2">
    <location>
        <begin position="12"/>
        <end position="30"/>
    </location>
</feature>
<organism evidence="4 5">
    <name type="scientific">Trichocladium antarcticum</name>
    <dbReference type="NCBI Taxonomy" id="1450529"/>
    <lineage>
        <taxon>Eukaryota</taxon>
        <taxon>Fungi</taxon>
        <taxon>Dikarya</taxon>
        <taxon>Ascomycota</taxon>
        <taxon>Pezizomycotina</taxon>
        <taxon>Sordariomycetes</taxon>
        <taxon>Sordariomycetidae</taxon>
        <taxon>Sordariales</taxon>
        <taxon>Chaetomiaceae</taxon>
        <taxon>Trichocladium</taxon>
    </lineage>
</organism>
<feature type="compositionally biased region" description="Basic and acidic residues" evidence="1">
    <location>
        <begin position="468"/>
        <end position="477"/>
    </location>
</feature>
<evidence type="ECO:0000313" key="5">
    <source>
        <dbReference type="Proteomes" id="UP001304895"/>
    </source>
</evidence>
<dbReference type="PANTHER" id="PTHR23028:SF128">
    <property type="entry name" value="ACYLTRANSFERASE 3 DOMAIN-CONTAINING PROTEIN"/>
    <property type="match status" value="1"/>
</dbReference>
<reference evidence="4" key="2">
    <citation type="submission" date="2023-05" db="EMBL/GenBank/DDBJ databases">
        <authorList>
            <consortium name="Lawrence Berkeley National Laboratory"/>
            <person name="Steindorff A."/>
            <person name="Hensen N."/>
            <person name="Bonometti L."/>
            <person name="Westerberg I."/>
            <person name="Brannstrom I.O."/>
            <person name="Guillou S."/>
            <person name="Cros-Aarteil S."/>
            <person name="Calhoun S."/>
            <person name="Haridas S."/>
            <person name="Kuo A."/>
            <person name="Mondo S."/>
            <person name="Pangilinan J."/>
            <person name="Riley R."/>
            <person name="Labutti K."/>
            <person name="Andreopoulos B."/>
            <person name="Lipzen A."/>
            <person name="Chen C."/>
            <person name="Yanf M."/>
            <person name="Daum C."/>
            <person name="Ng V."/>
            <person name="Clum A."/>
            <person name="Ohm R."/>
            <person name="Martin F."/>
            <person name="Silar P."/>
            <person name="Natvig D."/>
            <person name="Lalanne C."/>
            <person name="Gautier V."/>
            <person name="Ament-Velasquez S.L."/>
            <person name="Kruys A."/>
            <person name="Hutchinson M.I."/>
            <person name="Powell A.J."/>
            <person name="Barry K."/>
            <person name="Miller A.N."/>
            <person name="Grigoriev I.V."/>
            <person name="Debuchy R."/>
            <person name="Gladieux P."/>
            <person name="Thoren M.H."/>
            <person name="Johannesson H."/>
        </authorList>
    </citation>
    <scope>NUCLEOTIDE SEQUENCE</scope>
    <source>
        <strain evidence="4">CBS 123565</strain>
    </source>
</reference>
<evidence type="ECO:0000259" key="3">
    <source>
        <dbReference type="Pfam" id="PF01757"/>
    </source>
</evidence>
<feature type="transmembrane region" description="Helical" evidence="2">
    <location>
        <begin position="317"/>
        <end position="334"/>
    </location>
</feature>
<name>A0AAN6UQC7_9PEZI</name>
<feature type="transmembrane region" description="Helical" evidence="2">
    <location>
        <begin position="403"/>
        <end position="421"/>
    </location>
</feature>
<dbReference type="Proteomes" id="UP001304895">
    <property type="component" value="Unassembled WGS sequence"/>
</dbReference>
<keyword evidence="2" id="KW-0472">Membrane</keyword>
<gene>
    <name evidence="4" type="ORF">BT67DRAFT_95769</name>
</gene>
<accession>A0AAN6UQC7</accession>
<evidence type="ECO:0000313" key="4">
    <source>
        <dbReference type="EMBL" id="KAK4137128.1"/>
    </source>
</evidence>
<feature type="domain" description="Acyltransferase 3" evidence="3">
    <location>
        <begin position="10"/>
        <end position="371"/>
    </location>
</feature>
<protein>
    <recommendedName>
        <fullName evidence="3">Acyltransferase 3 domain-containing protein</fullName>
    </recommendedName>
</protein>